<proteinExistence type="predicted"/>
<dbReference type="EMBL" id="DVLF01000124">
    <property type="protein sequence ID" value="HIT50194.1"/>
    <property type="molecule type" value="Genomic_DNA"/>
</dbReference>
<dbReference type="InterPro" id="IPR001310">
    <property type="entry name" value="Histidine_triad_HIT"/>
</dbReference>
<dbReference type="Gene3D" id="3.30.428.10">
    <property type="entry name" value="HIT-like"/>
    <property type="match status" value="1"/>
</dbReference>
<accession>A0A9D1KKC6</accession>
<feature type="domain" description="HIT" evidence="2">
    <location>
        <begin position="8"/>
        <end position="111"/>
    </location>
</feature>
<reference evidence="3" key="1">
    <citation type="submission" date="2020-10" db="EMBL/GenBank/DDBJ databases">
        <authorList>
            <person name="Gilroy R."/>
        </authorList>
    </citation>
    <scope>NUCLEOTIDE SEQUENCE</scope>
    <source>
        <strain evidence="3">ChiW17-6978</strain>
    </source>
</reference>
<evidence type="ECO:0000313" key="4">
    <source>
        <dbReference type="Proteomes" id="UP000886758"/>
    </source>
</evidence>
<dbReference type="InterPro" id="IPR036265">
    <property type="entry name" value="HIT-like_sf"/>
</dbReference>
<dbReference type="PANTHER" id="PTHR46648:SF1">
    <property type="entry name" value="ADENOSINE 5'-MONOPHOSPHORAMIDASE HNT1"/>
    <property type="match status" value="1"/>
</dbReference>
<name>A0A9D1KKC6_9MOLU</name>
<protein>
    <submittedName>
        <fullName evidence="3">HIT family protein</fullName>
    </submittedName>
</protein>
<dbReference type="InterPro" id="IPR011146">
    <property type="entry name" value="HIT-like"/>
</dbReference>
<dbReference type="Proteomes" id="UP000886758">
    <property type="component" value="Unassembled WGS sequence"/>
</dbReference>
<sequence length="141" mass="16251">MKKENCPYCQKNEKLEAFGYLAFETETSEVIVFKDQSHPGRMIVAYKKDHIAEIKDLPEKDRAAFMKDVCDVASAIQEAYHPDRINYGAYGDTLGHLHFHLVPKYEDGFEWNQTFQMNTGKKATLEECQEVAKKIITAYHA</sequence>
<organism evidence="3 4">
    <name type="scientific">Candidatus Pelethenecus faecipullorum</name>
    <dbReference type="NCBI Taxonomy" id="2840900"/>
    <lineage>
        <taxon>Bacteria</taxon>
        <taxon>Bacillati</taxon>
        <taxon>Mycoplasmatota</taxon>
        <taxon>Mollicutes</taxon>
        <taxon>Candidatus Pelethenecus</taxon>
    </lineage>
</organism>
<feature type="short sequence motif" description="Histidine triad motif" evidence="1">
    <location>
        <begin position="96"/>
        <end position="100"/>
    </location>
</feature>
<dbReference type="GO" id="GO:0009117">
    <property type="term" value="P:nucleotide metabolic process"/>
    <property type="evidence" value="ECO:0007669"/>
    <property type="project" value="TreeGrafter"/>
</dbReference>
<evidence type="ECO:0000259" key="2">
    <source>
        <dbReference type="PROSITE" id="PS51084"/>
    </source>
</evidence>
<gene>
    <name evidence="3" type="ORF">IAD46_04115</name>
</gene>
<dbReference type="Pfam" id="PF01230">
    <property type="entry name" value="HIT"/>
    <property type="match status" value="1"/>
</dbReference>
<dbReference type="GO" id="GO:0003824">
    <property type="term" value="F:catalytic activity"/>
    <property type="evidence" value="ECO:0007669"/>
    <property type="project" value="InterPro"/>
</dbReference>
<reference evidence="3" key="2">
    <citation type="journal article" date="2021" name="PeerJ">
        <title>Extensive microbial diversity within the chicken gut microbiome revealed by metagenomics and culture.</title>
        <authorList>
            <person name="Gilroy R."/>
            <person name="Ravi A."/>
            <person name="Getino M."/>
            <person name="Pursley I."/>
            <person name="Horton D.L."/>
            <person name="Alikhan N.F."/>
            <person name="Baker D."/>
            <person name="Gharbi K."/>
            <person name="Hall N."/>
            <person name="Watson M."/>
            <person name="Adriaenssens E.M."/>
            <person name="Foster-Nyarko E."/>
            <person name="Jarju S."/>
            <person name="Secka A."/>
            <person name="Antonio M."/>
            <person name="Oren A."/>
            <person name="Chaudhuri R.R."/>
            <person name="La Ragione R."/>
            <person name="Hildebrand F."/>
            <person name="Pallen M.J."/>
        </authorList>
    </citation>
    <scope>NUCLEOTIDE SEQUENCE</scope>
    <source>
        <strain evidence="3">ChiW17-6978</strain>
    </source>
</reference>
<evidence type="ECO:0000313" key="3">
    <source>
        <dbReference type="EMBL" id="HIT50194.1"/>
    </source>
</evidence>
<dbReference type="PANTHER" id="PTHR46648">
    <property type="entry name" value="HIT FAMILY PROTEIN 1"/>
    <property type="match status" value="1"/>
</dbReference>
<evidence type="ECO:0000256" key="1">
    <source>
        <dbReference type="PROSITE-ProRule" id="PRU00464"/>
    </source>
</evidence>
<dbReference type="AlphaFoldDB" id="A0A9D1KKC6"/>
<comment type="caution">
    <text evidence="3">The sequence shown here is derived from an EMBL/GenBank/DDBJ whole genome shotgun (WGS) entry which is preliminary data.</text>
</comment>
<dbReference type="PROSITE" id="PS51084">
    <property type="entry name" value="HIT_2"/>
    <property type="match status" value="1"/>
</dbReference>
<dbReference type="SUPFAM" id="SSF54197">
    <property type="entry name" value="HIT-like"/>
    <property type="match status" value="1"/>
</dbReference>